<dbReference type="InterPro" id="IPR036097">
    <property type="entry name" value="HisK_dim/P_sf"/>
</dbReference>
<proteinExistence type="predicted"/>
<evidence type="ECO:0000256" key="10">
    <source>
        <dbReference type="ARBA" id="ARBA00022840"/>
    </source>
</evidence>
<dbReference type="InterPro" id="IPR035965">
    <property type="entry name" value="PAS-like_dom_sf"/>
</dbReference>
<dbReference type="CDD" id="cd00082">
    <property type="entry name" value="HisKA"/>
    <property type="match status" value="1"/>
</dbReference>
<comment type="catalytic activity">
    <reaction evidence="1">
        <text>ATP + protein L-histidine = ADP + protein N-phospho-L-histidine.</text>
        <dbReference type="EC" id="2.7.13.3"/>
    </reaction>
</comment>
<evidence type="ECO:0000256" key="8">
    <source>
        <dbReference type="ARBA" id="ARBA00022741"/>
    </source>
</evidence>
<name>A0A5M3WW77_9ACTN</name>
<evidence type="ECO:0000313" key="18">
    <source>
        <dbReference type="Proteomes" id="UP000331127"/>
    </source>
</evidence>
<dbReference type="InterPro" id="IPR013767">
    <property type="entry name" value="PAS_fold"/>
</dbReference>
<evidence type="ECO:0000256" key="13">
    <source>
        <dbReference type="ARBA" id="ARBA00023136"/>
    </source>
</evidence>
<dbReference type="SUPFAM" id="SSF55785">
    <property type="entry name" value="PYP-like sensor domain (PAS domain)"/>
    <property type="match status" value="1"/>
</dbReference>
<evidence type="ECO:0000259" key="15">
    <source>
        <dbReference type="PROSITE" id="PS50109"/>
    </source>
</evidence>
<dbReference type="InterPro" id="IPR003594">
    <property type="entry name" value="HATPase_dom"/>
</dbReference>
<keyword evidence="18" id="KW-1185">Reference proteome</keyword>
<organism evidence="17 18">
    <name type="scientific">Acrocarpospora macrocephala</name>
    <dbReference type="NCBI Taxonomy" id="150177"/>
    <lineage>
        <taxon>Bacteria</taxon>
        <taxon>Bacillati</taxon>
        <taxon>Actinomycetota</taxon>
        <taxon>Actinomycetes</taxon>
        <taxon>Streptosporangiales</taxon>
        <taxon>Streptosporangiaceae</taxon>
        <taxon>Acrocarpospora</taxon>
    </lineage>
</organism>
<keyword evidence="5" id="KW-0597">Phosphoprotein</keyword>
<keyword evidence="11" id="KW-1133">Transmembrane helix</keyword>
<dbReference type="InterPro" id="IPR004358">
    <property type="entry name" value="Sig_transdc_His_kin-like_C"/>
</dbReference>
<evidence type="ECO:0000256" key="2">
    <source>
        <dbReference type="ARBA" id="ARBA00004141"/>
    </source>
</evidence>
<dbReference type="GO" id="GO:0005524">
    <property type="term" value="F:ATP binding"/>
    <property type="evidence" value="ECO:0007669"/>
    <property type="project" value="UniProtKB-KW"/>
</dbReference>
<keyword evidence="10" id="KW-0067">ATP-binding</keyword>
<dbReference type="SUPFAM" id="SSF55874">
    <property type="entry name" value="ATPase domain of HSP90 chaperone/DNA topoisomerase II/histidine kinase"/>
    <property type="match status" value="1"/>
</dbReference>
<dbReference type="InterPro" id="IPR036890">
    <property type="entry name" value="HATPase_C_sf"/>
</dbReference>
<gene>
    <name evidence="17" type="ORF">Amac_073140</name>
</gene>
<dbReference type="SUPFAM" id="SSF47384">
    <property type="entry name" value="Homodimeric domain of signal transducing histidine kinase"/>
    <property type="match status" value="1"/>
</dbReference>
<reference evidence="17 18" key="1">
    <citation type="submission" date="2019-10" db="EMBL/GenBank/DDBJ databases">
        <title>Whole genome shotgun sequence of Acrocarpospora macrocephala NBRC 16266.</title>
        <authorList>
            <person name="Ichikawa N."/>
            <person name="Kimura A."/>
            <person name="Kitahashi Y."/>
            <person name="Komaki H."/>
            <person name="Oguchi A."/>
        </authorList>
    </citation>
    <scope>NUCLEOTIDE SEQUENCE [LARGE SCALE GENOMIC DNA]</scope>
    <source>
        <strain evidence="17 18">NBRC 16266</strain>
    </source>
</reference>
<keyword evidence="6" id="KW-0808">Transferase</keyword>
<evidence type="ECO:0000256" key="4">
    <source>
        <dbReference type="ARBA" id="ARBA00012438"/>
    </source>
</evidence>
<comment type="subcellular location">
    <subcellularLocation>
        <location evidence="3">Cell membrane</location>
    </subcellularLocation>
    <subcellularLocation>
        <location evidence="2">Membrane</location>
        <topology evidence="2">Multi-pass membrane protein</topology>
    </subcellularLocation>
</comment>
<keyword evidence="12" id="KW-0902">Two-component regulatory system</keyword>
<dbReference type="EC" id="2.7.13.3" evidence="4"/>
<dbReference type="InterPro" id="IPR003661">
    <property type="entry name" value="HisK_dim/P_dom"/>
</dbReference>
<dbReference type="GO" id="GO:0007234">
    <property type="term" value="P:osmosensory signaling via phosphorelay pathway"/>
    <property type="evidence" value="ECO:0007669"/>
    <property type="project" value="TreeGrafter"/>
</dbReference>
<feature type="domain" description="Histidine kinase" evidence="15">
    <location>
        <begin position="132"/>
        <end position="342"/>
    </location>
</feature>
<dbReference type="Pfam" id="PF00989">
    <property type="entry name" value="PAS"/>
    <property type="match status" value="1"/>
</dbReference>
<dbReference type="PANTHER" id="PTHR42878:SF7">
    <property type="entry name" value="SENSOR HISTIDINE KINASE GLRK"/>
    <property type="match status" value="1"/>
</dbReference>
<dbReference type="Proteomes" id="UP000331127">
    <property type="component" value="Unassembled WGS sequence"/>
</dbReference>
<dbReference type="SMART" id="SM00387">
    <property type="entry name" value="HATPase_c"/>
    <property type="match status" value="1"/>
</dbReference>
<dbReference type="GO" id="GO:0000156">
    <property type="term" value="F:phosphorelay response regulator activity"/>
    <property type="evidence" value="ECO:0007669"/>
    <property type="project" value="TreeGrafter"/>
</dbReference>
<dbReference type="PANTHER" id="PTHR42878">
    <property type="entry name" value="TWO-COMPONENT HISTIDINE KINASE"/>
    <property type="match status" value="1"/>
</dbReference>
<dbReference type="GO" id="GO:0006355">
    <property type="term" value="P:regulation of DNA-templated transcription"/>
    <property type="evidence" value="ECO:0007669"/>
    <property type="project" value="InterPro"/>
</dbReference>
<dbReference type="Pfam" id="PF02518">
    <property type="entry name" value="HATPase_c"/>
    <property type="match status" value="1"/>
</dbReference>
<dbReference type="PROSITE" id="PS50112">
    <property type="entry name" value="PAS"/>
    <property type="match status" value="1"/>
</dbReference>
<dbReference type="Gene3D" id="3.30.565.10">
    <property type="entry name" value="Histidine kinase-like ATPase, C-terminal domain"/>
    <property type="match status" value="1"/>
</dbReference>
<dbReference type="EMBL" id="BLAE01000049">
    <property type="protein sequence ID" value="GES13717.1"/>
    <property type="molecule type" value="Genomic_DNA"/>
</dbReference>
<dbReference type="Gene3D" id="3.30.450.20">
    <property type="entry name" value="PAS domain"/>
    <property type="match status" value="1"/>
</dbReference>
<sequence length="344" mass="37132">MGEPHDAEPARPANLGHDARRIVMSALADGIVAVDDSGVIRICNPAAEELVGRPTGELIGTLFGYPVVAGESTEIDLMLPGGQTRVVEMRATTTTVAGQLLHVAALRDVTLRRQAEQELEAELERRGSVIAVAAHEVRNPLTGIGQLVDMLRDPRESFTDEERADVLGRIADRTAHIQSLVKKLLTVAKIDAEVSHTTTVPVPVLEVILERLAEFADRPRNVNVSCDPGVRALADRGELSEMLVNYLENAFAYGAPPFQIDVAEQPGGVEIRVCDNGPGVPAEFEASLFDRFTRGARARRGTEGSGLGLWIVRHLARANGGDAYFEPGETGACFCLRLPQAPRR</sequence>
<dbReference type="Pfam" id="PF00512">
    <property type="entry name" value="HisKA"/>
    <property type="match status" value="1"/>
</dbReference>
<keyword evidence="8" id="KW-0547">Nucleotide-binding</keyword>
<dbReference type="PROSITE" id="PS50109">
    <property type="entry name" value="HIS_KIN"/>
    <property type="match status" value="1"/>
</dbReference>
<dbReference type="SMART" id="SM00388">
    <property type="entry name" value="HisKA"/>
    <property type="match status" value="1"/>
</dbReference>
<evidence type="ECO:0000313" key="17">
    <source>
        <dbReference type="EMBL" id="GES13717.1"/>
    </source>
</evidence>
<dbReference type="Gene3D" id="1.10.287.130">
    <property type="match status" value="1"/>
</dbReference>
<keyword evidence="13" id="KW-0472">Membrane</keyword>
<evidence type="ECO:0000256" key="7">
    <source>
        <dbReference type="ARBA" id="ARBA00022692"/>
    </source>
</evidence>
<feature type="domain" description="PAS" evidence="16">
    <location>
        <begin position="16"/>
        <end position="60"/>
    </location>
</feature>
<dbReference type="AlphaFoldDB" id="A0A5M3WW77"/>
<dbReference type="InterPro" id="IPR000014">
    <property type="entry name" value="PAS"/>
</dbReference>
<accession>A0A5M3WW77</accession>
<evidence type="ECO:0000256" key="3">
    <source>
        <dbReference type="ARBA" id="ARBA00004236"/>
    </source>
</evidence>
<keyword evidence="9" id="KW-0418">Kinase</keyword>
<keyword evidence="7" id="KW-0812">Transmembrane</keyword>
<evidence type="ECO:0000256" key="14">
    <source>
        <dbReference type="ARBA" id="ARBA00039401"/>
    </source>
</evidence>
<evidence type="ECO:0000256" key="11">
    <source>
        <dbReference type="ARBA" id="ARBA00022989"/>
    </source>
</evidence>
<dbReference type="OrthoDB" id="9757990at2"/>
<evidence type="ECO:0000256" key="9">
    <source>
        <dbReference type="ARBA" id="ARBA00022777"/>
    </source>
</evidence>
<evidence type="ECO:0000256" key="1">
    <source>
        <dbReference type="ARBA" id="ARBA00000085"/>
    </source>
</evidence>
<evidence type="ECO:0000256" key="5">
    <source>
        <dbReference type="ARBA" id="ARBA00022553"/>
    </source>
</evidence>
<evidence type="ECO:0000259" key="16">
    <source>
        <dbReference type="PROSITE" id="PS50112"/>
    </source>
</evidence>
<protein>
    <recommendedName>
        <fullName evidence="14">Sensor-like histidine kinase SenX3</fullName>
        <ecNumber evidence="4">2.7.13.3</ecNumber>
    </recommendedName>
</protein>
<dbReference type="CDD" id="cd00130">
    <property type="entry name" value="PAS"/>
    <property type="match status" value="1"/>
</dbReference>
<dbReference type="GO" id="GO:0000155">
    <property type="term" value="F:phosphorelay sensor kinase activity"/>
    <property type="evidence" value="ECO:0007669"/>
    <property type="project" value="InterPro"/>
</dbReference>
<dbReference type="SMART" id="SM00091">
    <property type="entry name" value="PAS"/>
    <property type="match status" value="1"/>
</dbReference>
<evidence type="ECO:0000256" key="12">
    <source>
        <dbReference type="ARBA" id="ARBA00023012"/>
    </source>
</evidence>
<dbReference type="PRINTS" id="PR00344">
    <property type="entry name" value="BCTRLSENSOR"/>
</dbReference>
<dbReference type="GO" id="GO:0005886">
    <property type="term" value="C:plasma membrane"/>
    <property type="evidence" value="ECO:0007669"/>
    <property type="project" value="UniProtKB-SubCell"/>
</dbReference>
<dbReference type="RefSeq" id="WP_155358949.1">
    <property type="nucleotide sequence ID" value="NZ_BAAAHL010000028.1"/>
</dbReference>
<dbReference type="GO" id="GO:0030295">
    <property type="term" value="F:protein kinase activator activity"/>
    <property type="evidence" value="ECO:0007669"/>
    <property type="project" value="TreeGrafter"/>
</dbReference>
<comment type="caution">
    <text evidence="17">The sequence shown here is derived from an EMBL/GenBank/DDBJ whole genome shotgun (WGS) entry which is preliminary data.</text>
</comment>
<dbReference type="InterPro" id="IPR050351">
    <property type="entry name" value="BphY/WalK/GraS-like"/>
</dbReference>
<dbReference type="InterPro" id="IPR005467">
    <property type="entry name" value="His_kinase_dom"/>
</dbReference>
<evidence type="ECO:0000256" key="6">
    <source>
        <dbReference type="ARBA" id="ARBA00022679"/>
    </source>
</evidence>